<keyword evidence="7" id="KW-0443">Lipid metabolism</keyword>
<evidence type="ECO:0000256" key="9">
    <source>
        <dbReference type="ARBA" id="ARBA00023209"/>
    </source>
</evidence>
<comment type="subcellular location">
    <subcellularLocation>
        <location evidence="1">Membrane</location>
        <topology evidence="1">Multi-pass membrane protein</topology>
    </subcellularLocation>
</comment>
<dbReference type="GO" id="GO:0008654">
    <property type="term" value="P:phospholipid biosynthetic process"/>
    <property type="evidence" value="ECO:0007669"/>
    <property type="project" value="UniProtKB-KW"/>
</dbReference>
<evidence type="ECO:0000256" key="11">
    <source>
        <dbReference type="RuleBase" id="RU003750"/>
    </source>
</evidence>
<evidence type="ECO:0000256" key="6">
    <source>
        <dbReference type="ARBA" id="ARBA00022989"/>
    </source>
</evidence>
<evidence type="ECO:0000256" key="12">
    <source>
        <dbReference type="SAM" id="Phobius"/>
    </source>
</evidence>
<dbReference type="InterPro" id="IPR000462">
    <property type="entry name" value="CDP-OH_P_trans"/>
</dbReference>
<dbReference type="InterPro" id="IPR050324">
    <property type="entry name" value="CDP-alcohol_PTase-I"/>
</dbReference>
<keyword evidence="9" id="KW-0594">Phospholipid biosynthesis</keyword>
<evidence type="ECO:0000313" key="13">
    <source>
        <dbReference type="EMBL" id="PZX17373.1"/>
    </source>
</evidence>
<dbReference type="PANTHER" id="PTHR14269">
    <property type="entry name" value="CDP-DIACYLGLYCEROL--GLYCEROL-3-PHOSPHATE 3-PHOSPHATIDYLTRANSFERASE-RELATED"/>
    <property type="match status" value="1"/>
</dbReference>
<dbReference type="GO" id="GO:0016020">
    <property type="term" value="C:membrane"/>
    <property type="evidence" value="ECO:0007669"/>
    <property type="project" value="UniProtKB-SubCell"/>
</dbReference>
<dbReference type="Gene3D" id="1.20.120.1760">
    <property type="match status" value="1"/>
</dbReference>
<sequence length="242" mass="26606">MTRFIPNFITLLNLLCGVFAVFMAIHGHWETAAYLIFFGALFDFADGFAARALKAYSEIGKQLDSLADLISFGFAPAAIWSNMMYSLKFASTNQSFFNMSLINQIIVMSPFILVAFAALRLAKFNVDTRQSENFLGLTTTATGIFTASFVLLLKSPSATALQNILSPTFIIIAIAIFSSLLVSEIPMFSLKFKTYGWQGNAPRYTLLIAGLILIGILGWGGISILILLYILFSIVANMTQKN</sequence>
<feature type="transmembrane region" description="Helical" evidence="12">
    <location>
        <begin position="65"/>
        <end position="81"/>
    </location>
</feature>
<evidence type="ECO:0000256" key="1">
    <source>
        <dbReference type="ARBA" id="ARBA00004141"/>
    </source>
</evidence>
<gene>
    <name evidence="13" type="ORF">LX69_01422</name>
</gene>
<evidence type="ECO:0000256" key="3">
    <source>
        <dbReference type="ARBA" id="ARBA00022516"/>
    </source>
</evidence>
<feature type="transmembrane region" description="Helical" evidence="12">
    <location>
        <begin position="7"/>
        <end position="26"/>
    </location>
</feature>
<evidence type="ECO:0000256" key="5">
    <source>
        <dbReference type="ARBA" id="ARBA00022692"/>
    </source>
</evidence>
<dbReference type="EMBL" id="QKZK01000009">
    <property type="protein sequence ID" value="PZX17373.1"/>
    <property type="molecule type" value="Genomic_DNA"/>
</dbReference>
<comment type="similarity">
    <text evidence="2 11">Belongs to the CDP-alcohol phosphatidyltransferase class-I family.</text>
</comment>
<feature type="transmembrane region" description="Helical" evidence="12">
    <location>
        <begin position="101"/>
        <end position="122"/>
    </location>
</feature>
<keyword evidence="3" id="KW-0444">Lipid biosynthesis</keyword>
<dbReference type="RefSeq" id="WP_245934960.1">
    <property type="nucleotide sequence ID" value="NZ_QKZK01000009.1"/>
</dbReference>
<reference evidence="13 14" key="1">
    <citation type="submission" date="2018-06" db="EMBL/GenBank/DDBJ databases">
        <title>Genomic Encyclopedia of Archaeal and Bacterial Type Strains, Phase II (KMG-II): from individual species to whole genera.</title>
        <authorList>
            <person name="Goeker M."/>
        </authorList>
    </citation>
    <scope>NUCLEOTIDE SEQUENCE [LARGE SCALE GENOMIC DNA]</scope>
    <source>
        <strain evidence="13 14">DSM 6779</strain>
    </source>
</reference>
<evidence type="ECO:0000256" key="4">
    <source>
        <dbReference type="ARBA" id="ARBA00022679"/>
    </source>
</evidence>
<protein>
    <submittedName>
        <fullName evidence="13">CDP-diacylglycerol--serine O-phosphatidyltransferase</fullName>
    </submittedName>
</protein>
<dbReference type="AlphaFoldDB" id="A0A2W7NCM6"/>
<comment type="caution">
    <text evidence="13">The sequence shown here is derived from an EMBL/GenBank/DDBJ whole genome shotgun (WGS) entry which is preliminary data.</text>
</comment>
<dbReference type="Proteomes" id="UP000249239">
    <property type="component" value="Unassembled WGS sequence"/>
</dbReference>
<evidence type="ECO:0000256" key="2">
    <source>
        <dbReference type="ARBA" id="ARBA00010441"/>
    </source>
</evidence>
<proteinExistence type="inferred from homology"/>
<feature type="transmembrane region" description="Helical" evidence="12">
    <location>
        <begin position="32"/>
        <end position="53"/>
    </location>
</feature>
<keyword evidence="8 12" id="KW-0472">Membrane</keyword>
<evidence type="ECO:0000313" key="14">
    <source>
        <dbReference type="Proteomes" id="UP000249239"/>
    </source>
</evidence>
<keyword evidence="14" id="KW-1185">Reference proteome</keyword>
<feature type="transmembrane region" description="Helical" evidence="12">
    <location>
        <begin position="134"/>
        <end position="152"/>
    </location>
</feature>
<organism evidence="13 14">
    <name type="scientific">Breznakibacter xylanolyticus</name>
    <dbReference type="NCBI Taxonomy" id="990"/>
    <lineage>
        <taxon>Bacteria</taxon>
        <taxon>Pseudomonadati</taxon>
        <taxon>Bacteroidota</taxon>
        <taxon>Bacteroidia</taxon>
        <taxon>Marinilabiliales</taxon>
        <taxon>Marinilabiliaceae</taxon>
        <taxon>Breznakibacter</taxon>
    </lineage>
</organism>
<keyword evidence="5 12" id="KW-0812">Transmembrane</keyword>
<dbReference type="PROSITE" id="PS00379">
    <property type="entry name" value="CDP_ALCOHOL_P_TRANSF"/>
    <property type="match status" value="1"/>
</dbReference>
<feature type="transmembrane region" description="Helical" evidence="12">
    <location>
        <begin position="164"/>
        <end position="183"/>
    </location>
</feature>
<dbReference type="InterPro" id="IPR043130">
    <property type="entry name" value="CDP-OH_PTrfase_TM_dom"/>
</dbReference>
<dbReference type="GO" id="GO:0016780">
    <property type="term" value="F:phosphotransferase activity, for other substituted phosphate groups"/>
    <property type="evidence" value="ECO:0007669"/>
    <property type="project" value="InterPro"/>
</dbReference>
<evidence type="ECO:0000256" key="7">
    <source>
        <dbReference type="ARBA" id="ARBA00023098"/>
    </source>
</evidence>
<keyword evidence="4 11" id="KW-0808">Transferase</keyword>
<dbReference type="InterPro" id="IPR048254">
    <property type="entry name" value="CDP_ALCOHOL_P_TRANSF_CS"/>
</dbReference>
<dbReference type="Pfam" id="PF01066">
    <property type="entry name" value="CDP-OH_P_transf"/>
    <property type="match status" value="1"/>
</dbReference>
<keyword evidence="10" id="KW-1208">Phospholipid metabolism</keyword>
<dbReference type="PANTHER" id="PTHR14269:SF61">
    <property type="entry name" value="CDP-DIACYLGLYCEROL--SERINE O-PHOSPHATIDYLTRANSFERASE"/>
    <property type="match status" value="1"/>
</dbReference>
<accession>A0A2W7NCM6</accession>
<name>A0A2W7NCM6_9BACT</name>
<evidence type="ECO:0000256" key="8">
    <source>
        <dbReference type="ARBA" id="ARBA00023136"/>
    </source>
</evidence>
<feature type="transmembrane region" description="Helical" evidence="12">
    <location>
        <begin position="204"/>
        <end position="232"/>
    </location>
</feature>
<keyword evidence="6 12" id="KW-1133">Transmembrane helix</keyword>
<evidence type="ECO:0000256" key="10">
    <source>
        <dbReference type="ARBA" id="ARBA00023264"/>
    </source>
</evidence>